<dbReference type="EMBL" id="JBEGDP010000020">
    <property type="protein sequence ID" value="MEQ7848708.1"/>
    <property type="molecule type" value="Genomic_DNA"/>
</dbReference>
<sequence>MRAPDDLREHPLAPLVEHLSATTDLSRPEALRVAQDVVDFLAQPVEEVVRRRHAQLRSAGVRNADIFALVRDELAQRLVAAPRLTDRQMRRIVHG</sequence>
<reference evidence="1 2" key="1">
    <citation type="submission" date="2024-02" db="EMBL/GenBank/DDBJ databases">
        <title>Full genome sequence of Nocardioides kribbensis.</title>
        <authorList>
            <person name="Poletto B.L."/>
            <person name="Silva G."/>
            <person name="Galante D."/>
            <person name="Campos K.R."/>
            <person name="Santos M.B.N."/>
            <person name="Sacchi C.T."/>
        </authorList>
    </citation>
    <scope>NUCLEOTIDE SEQUENCE [LARGE SCALE GENOMIC DNA]</scope>
    <source>
        <strain evidence="1 2">O4R</strain>
    </source>
</reference>
<evidence type="ECO:0000313" key="2">
    <source>
        <dbReference type="Proteomes" id="UP001482520"/>
    </source>
</evidence>
<evidence type="ECO:0000313" key="1">
    <source>
        <dbReference type="EMBL" id="MEQ7848708.1"/>
    </source>
</evidence>
<dbReference type="Proteomes" id="UP001482520">
    <property type="component" value="Unassembled WGS sequence"/>
</dbReference>
<keyword evidence="2" id="KW-1185">Reference proteome</keyword>
<gene>
    <name evidence="1" type="ORF">V6R90_15605</name>
</gene>
<accession>A0ABV1P1S4</accession>
<name>A0ABV1P1S4_9ACTN</name>
<dbReference type="RefSeq" id="WP_056905155.1">
    <property type="nucleotide sequence ID" value="NZ_BAAAMM010000015.1"/>
</dbReference>
<organism evidence="1 2">
    <name type="scientific">Nocardioides kribbensis</name>
    <dbReference type="NCBI Taxonomy" id="305517"/>
    <lineage>
        <taxon>Bacteria</taxon>
        <taxon>Bacillati</taxon>
        <taxon>Actinomycetota</taxon>
        <taxon>Actinomycetes</taxon>
        <taxon>Propionibacteriales</taxon>
        <taxon>Nocardioidaceae</taxon>
        <taxon>Nocardioides</taxon>
    </lineage>
</organism>
<protein>
    <submittedName>
        <fullName evidence="1">Uncharacterized protein</fullName>
    </submittedName>
</protein>
<comment type="caution">
    <text evidence="1">The sequence shown here is derived from an EMBL/GenBank/DDBJ whole genome shotgun (WGS) entry which is preliminary data.</text>
</comment>
<proteinExistence type="predicted"/>